<keyword evidence="2 5" id="KW-0378">Hydrolase</keyword>
<name>A0A3D3RB05_9PLAN</name>
<dbReference type="InterPro" id="IPR050955">
    <property type="entry name" value="Plant_Biomass_Hydrol_Est"/>
</dbReference>
<evidence type="ECO:0000313" key="5">
    <source>
        <dbReference type="EMBL" id="HCO25278.1"/>
    </source>
</evidence>
<dbReference type="InterPro" id="IPR029058">
    <property type="entry name" value="AB_hydrolase_fold"/>
</dbReference>
<dbReference type="EMBL" id="DQAY01000121">
    <property type="protein sequence ID" value="HCO25278.1"/>
    <property type="molecule type" value="Genomic_DNA"/>
</dbReference>
<sequence>MNFDMQKLYQTGLTYIVCCLLINTSTQAADLAQSLSAPQDIAFTASCDQSLQHYVLMLPKPFDEQKPHPVLIALHGHGSDRWQFVKERRGECKAARDFAAEHQMLYVSPDYRARTSWMGPKAEADLVQIIADLKKQYQISQVYLCGGSMGGSSSLTFTALHPELIDGVAAMNPTANHLEYDKFQPAIQASFGGTKQEIPTEYKKRSAEYWPEKFTMPVSISVGGQDQLVPPDSARRLARILKQLNRRILLIDRHQQGHSTSYEDSNSLLKFMLKKSAQQERH</sequence>
<accession>A0A3D3RB05</accession>
<feature type="signal peptide" evidence="3">
    <location>
        <begin position="1"/>
        <end position="28"/>
    </location>
</feature>
<reference evidence="5 6" key="1">
    <citation type="journal article" date="2018" name="Nat. Biotechnol.">
        <title>A standardized bacterial taxonomy based on genome phylogeny substantially revises the tree of life.</title>
        <authorList>
            <person name="Parks D.H."/>
            <person name="Chuvochina M."/>
            <person name="Waite D.W."/>
            <person name="Rinke C."/>
            <person name="Skarshewski A."/>
            <person name="Chaumeil P.A."/>
            <person name="Hugenholtz P."/>
        </authorList>
    </citation>
    <scope>NUCLEOTIDE SEQUENCE [LARGE SCALE GENOMIC DNA]</scope>
    <source>
        <strain evidence="5">UBA9375</strain>
    </source>
</reference>
<gene>
    <name evidence="5" type="ORF">DIT97_20485</name>
</gene>
<organism evidence="5 6">
    <name type="scientific">Gimesia maris</name>
    <dbReference type="NCBI Taxonomy" id="122"/>
    <lineage>
        <taxon>Bacteria</taxon>
        <taxon>Pseudomonadati</taxon>
        <taxon>Planctomycetota</taxon>
        <taxon>Planctomycetia</taxon>
        <taxon>Planctomycetales</taxon>
        <taxon>Planctomycetaceae</taxon>
        <taxon>Gimesia</taxon>
    </lineage>
</organism>
<dbReference type="AlphaFoldDB" id="A0A3D3RB05"/>
<dbReference type="GO" id="GO:0008236">
    <property type="term" value="F:serine-type peptidase activity"/>
    <property type="evidence" value="ECO:0007669"/>
    <property type="project" value="InterPro"/>
</dbReference>
<proteinExistence type="predicted"/>
<dbReference type="Gene3D" id="3.40.50.1820">
    <property type="entry name" value="alpha/beta hydrolase"/>
    <property type="match status" value="1"/>
</dbReference>
<evidence type="ECO:0000259" key="4">
    <source>
        <dbReference type="Pfam" id="PF00326"/>
    </source>
</evidence>
<dbReference type="SUPFAM" id="SSF53474">
    <property type="entry name" value="alpha/beta-Hydrolases"/>
    <property type="match status" value="1"/>
</dbReference>
<evidence type="ECO:0000313" key="6">
    <source>
        <dbReference type="Proteomes" id="UP000263642"/>
    </source>
</evidence>
<evidence type="ECO:0000256" key="1">
    <source>
        <dbReference type="ARBA" id="ARBA00022729"/>
    </source>
</evidence>
<dbReference type="PANTHER" id="PTHR43037">
    <property type="entry name" value="UNNAMED PRODUCT-RELATED"/>
    <property type="match status" value="1"/>
</dbReference>
<dbReference type="Proteomes" id="UP000263642">
    <property type="component" value="Unassembled WGS sequence"/>
</dbReference>
<dbReference type="GO" id="GO:0006508">
    <property type="term" value="P:proteolysis"/>
    <property type="evidence" value="ECO:0007669"/>
    <property type="project" value="InterPro"/>
</dbReference>
<evidence type="ECO:0000256" key="2">
    <source>
        <dbReference type="ARBA" id="ARBA00022801"/>
    </source>
</evidence>
<keyword evidence="1 3" id="KW-0732">Signal</keyword>
<dbReference type="Pfam" id="PF00326">
    <property type="entry name" value="Peptidase_S9"/>
    <property type="match status" value="1"/>
</dbReference>
<protein>
    <submittedName>
        <fullName evidence="5">Alpha/beta hydrolase</fullName>
    </submittedName>
</protein>
<dbReference type="InterPro" id="IPR001375">
    <property type="entry name" value="Peptidase_S9_cat"/>
</dbReference>
<evidence type="ECO:0000256" key="3">
    <source>
        <dbReference type="SAM" id="SignalP"/>
    </source>
</evidence>
<dbReference type="PANTHER" id="PTHR43037:SF5">
    <property type="entry name" value="FERULOYL ESTERASE"/>
    <property type="match status" value="1"/>
</dbReference>
<comment type="caution">
    <text evidence="5">The sequence shown here is derived from an EMBL/GenBank/DDBJ whole genome shotgun (WGS) entry which is preliminary data.</text>
</comment>
<feature type="chain" id="PRO_5017727901" evidence="3">
    <location>
        <begin position="29"/>
        <end position="282"/>
    </location>
</feature>
<feature type="domain" description="Peptidase S9 prolyl oligopeptidase catalytic" evidence="4">
    <location>
        <begin position="124"/>
        <end position="271"/>
    </location>
</feature>